<dbReference type="EC" id="2.2.1.1" evidence="2"/>
<protein>
    <submittedName>
        <fullName evidence="2">Transketolase</fullName>
        <ecNumber evidence="2">2.2.1.1</ecNumber>
    </submittedName>
</protein>
<feature type="non-terminal residue" evidence="2">
    <location>
        <position position="1"/>
    </location>
</feature>
<feature type="compositionally biased region" description="Low complexity" evidence="1">
    <location>
        <begin position="591"/>
        <end position="604"/>
    </location>
</feature>
<accession>A0A6J4THR3</accession>
<organism evidence="2">
    <name type="scientific">uncultured Solirubrobacteraceae bacterium</name>
    <dbReference type="NCBI Taxonomy" id="1162706"/>
    <lineage>
        <taxon>Bacteria</taxon>
        <taxon>Bacillati</taxon>
        <taxon>Actinomycetota</taxon>
        <taxon>Thermoleophilia</taxon>
        <taxon>Solirubrobacterales</taxon>
        <taxon>Solirubrobacteraceae</taxon>
        <taxon>environmental samples</taxon>
    </lineage>
</organism>
<dbReference type="EMBL" id="CADCVO010000555">
    <property type="protein sequence ID" value="CAA9523762.1"/>
    <property type="molecule type" value="Genomic_DNA"/>
</dbReference>
<feature type="compositionally biased region" description="Basic and acidic residues" evidence="1">
    <location>
        <begin position="428"/>
        <end position="441"/>
    </location>
</feature>
<feature type="compositionally biased region" description="Low complexity" evidence="1">
    <location>
        <begin position="176"/>
        <end position="187"/>
    </location>
</feature>
<feature type="compositionally biased region" description="Basic residues" evidence="1">
    <location>
        <begin position="1"/>
        <end position="14"/>
    </location>
</feature>
<reference evidence="2" key="1">
    <citation type="submission" date="2020-02" db="EMBL/GenBank/DDBJ databases">
        <authorList>
            <person name="Meier V. D."/>
        </authorList>
    </citation>
    <scope>NUCLEOTIDE SEQUENCE</scope>
    <source>
        <strain evidence="2">AVDCRST_MAG13</strain>
    </source>
</reference>
<feature type="compositionally biased region" description="Pro residues" evidence="1">
    <location>
        <begin position="143"/>
        <end position="152"/>
    </location>
</feature>
<feature type="compositionally biased region" description="Basic residues" evidence="1">
    <location>
        <begin position="540"/>
        <end position="570"/>
    </location>
</feature>
<evidence type="ECO:0000256" key="1">
    <source>
        <dbReference type="SAM" id="MobiDB-lite"/>
    </source>
</evidence>
<feature type="compositionally biased region" description="Basic residues" evidence="1">
    <location>
        <begin position="110"/>
        <end position="137"/>
    </location>
</feature>
<dbReference type="AlphaFoldDB" id="A0A6J4THR3"/>
<feature type="region of interest" description="Disordered" evidence="1">
    <location>
        <begin position="217"/>
        <end position="664"/>
    </location>
</feature>
<feature type="compositionally biased region" description="Basic residues" evidence="1">
    <location>
        <begin position="327"/>
        <end position="336"/>
    </location>
</feature>
<feature type="compositionally biased region" description="Low complexity" evidence="1">
    <location>
        <begin position="48"/>
        <end position="79"/>
    </location>
</feature>
<feature type="compositionally biased region" description="Basic residues" evidence="1">
    <location>
        <begin position="292"/>
        <end position="301"/>
    </location>
</feature>
<feature type="compositionally biased region" description="Basic and acidic residues" evidence="1">
    <location>
        <begin position="497"/>
        <end position="520"/>
    </location>
</feature>
<feature type="non-terminal residue" evidence="2">
    <location>
        <position position="664"/>
    </location>
</feature>
<dbReference type="GO" id="GO:0004802">
    <property type="term" value="F:transketolase activity"/>
    <property type="evidence" value="ECO:0007669"/>
    <property type="project" value="UniProtKB-EC"/>
</dbReference>
<feature type="compositionally biased region" description="Basic residues" evidence="1">
    <location>
        <begin position="627"/>
        <end position="664"/>
    </location>
</feature>
<feature type="compositionally biased region" description="Basic and acidic residues" evidence="1">
    <location>
        <begin position="244"/>
        <end position="258"/>
    </location>
</feature>
<feature type="compositionally biased region" description="Basic residues" evidence="1">
    <location>
        <begin position="418"/>
        <end position="427"/>
    </location>
</feature>
<gene>
    <name evidence="2" type="ORF">AVDCRST_MAG13-3560</name>
</gene>
<proteinExistence type="predicted"/>
<name>A0A6J4THR3_9ACTN</name>
<keyword evidence="2" id="KW-0808">Transferase</keyword>
<sequence length="664" mass="72980">DHRPRSHHRPRSAQRRHDPDAVHGRGAAGQLGPPRAADGDGARRLRPLRAGAEARPAGPAVARPRPLPALRGARLDAALQRPAPLGLRPAARGAQEVPPVGLADPGPPRARPRAHHPGRRGHHGPARPGLRQRRRDGHGRGVPAPPLRPGRPGPLHVRDRLRRRPDGGRRLRGRLPRGPARPGPAHLPLRRQRHLPRRPDLAVVLRRGPRQALRGLRLAGPLRGRRERHRGDRGGDRGGQGRHGAADAHPRQVDHRLPLAEQAGLPEGPRRRPRRGRGPCHEGGHGLGSRRALPRARRRLRPLPPGRRARPGGARGVERALRGLPAGRRRPRHRVGRGLVGSQPPAARPRGRAAHHRVVEGQARHPGRGQGGHGGHVALRADDGRRRGGPLRVDQDGVPRRPRGALRARQAGPQRLLGRARARHGRRGERPLRARRDRPPVRLDVPAVRRLHARLHPPQRADPARRGVGLHARLRRARRGRPDPPARRAPRGAAGDPGHRGDPPGRRPRDRRGLARDPRGPRGPRRPRALPPGPGDPRRPLRGRPRRVRPARGRRARHRRHGRGGPHGARRGGPAREGRGPGAGRLHAVVGALRPAGRRLPGLRPARRPQEGLRGGRHLHGLVAVGRRLRGHRPLRRERPRVRGPRAPGHHARERRRAGARPAV</sequence>
<feature type="region of interest" description="Disordered" evidence="1">
    <location>
        <begin position="1"/>
        <end position="200"/>
    </location>
</feature>
<evidence type="ECO:0000313" key="2">
    <source>
        <dbReference type="EMBL" id="CAA9523762.1"/>
    </source>
</evidence>